<keyword evidence="6" id="KW-1133">Transmembrane helix</keyword>
<dbReference type="InterPro" id="IPR027417">
    <property type="entry name" value="P-loop_NTPase"/>
</dbReference>
<accession>A0A9W7T7D9</accession>
<keyword evidence="3" id="KW-0342">GTP-binding</keyword>
<reference evidence="8" key="1">
    <citation type="submission" date="2021-02" db="EMBL/GenBank/DDBJ databases">
        <title>Comparative genomics reveals that relaxation of natural selection precedes convergent phenotypic evolution of cavefish.</title>
        <authorList>
            <person name="Peng Z."/>
        </authorList>
    </citation>
    <scope>NUCLEOTIDE SEQUENCE</scope>
    <source>
        <tissue evidence="8">Muscle</tissue>
    </source>
</reference>
<evidence type="ECO:0000259" key="7">
    <source>
        <dbReference type="PROSITE" id="PS51720"/>
    </source>
</evidence>
<evidence type="ECO:0000256" key="4">
    <source>
        <dbReference type="SAM" id="Coils"/>
    </source>
</evidence>
<dbReference type="SUPFAM" id="SSF52540">
    <property type="entry name" value="P-loop containing nucleoside triphosphate hydrolases"/>
    <property type="match status" value="1"/>
</dbReference>
<evidence type="ECO:0000256" key="3">
    <source>
        <dbReference type="ARBA" id="ARBA00023134"/>
    </source>
</evidence>
<evidence type="ECO:0000313" key="8">
    <source>
        <dbReference type="EMBL" id="KAI7791864.1"/>
    </source>
</evidence>
<dbReference type="PROSITE" id="PS51720">
    <property type="entry name" value="G_AIG1"/>
    <property type="match status" value="1"/>
</dbReference>
<keyword evidence="6" id="KW-0812">Transmembrane</keyword>
<evidence type="ECO:0000256" key="5">
    <source>
        <dbReference type="SAM" id="MobiDB-lite"/>
    </source>
</evidence>
<feature type="domain" description="AIG1-type G" evidence="7">
    <location>
        <begin position="2"/>
        <end position="205"/>
    </location>
</feature>
<evidence type="ECO:0000256" key="2">
    <source>
        <dbReference type="ARBA" id="ARBA00022741"/>
    </source>
</evidence>
<dbReference type="Proteomes" id="UP001059041">
    <property type="component" value="Linkage Group LG24"/>
</dbReference>
<dbReference type="GO" id="GO:0005525">
    <property type="term" value="F:GTP binding"/>
    <property type="evidence" value="ECO:0007669"/>
    <property type="project" value="UniProtKB-KW"/>
</dbReference>
<feature type="transmembrane region" description="Helical" evidence="6">
    <location>
        <begin position="240"/>
        <end position="259"/>
    </location>
</feature>
<dbReference type="FunFam" id="3.40.50.300:FF:001809">
    <property type="entry name" value="Si:ch1073-365p7.2"/>
    <property type="match status" value="1"/>
</dbReference>
<keyword evidence="2" id="KW-0547">Nucleotide-binding</keyword>
<protein>
    <submittedName>
        <fullName evidence="8">GTPase IMAP family member 8-like</fullName>
    </submittedName>
</protein>
<dbReference type="Gene3D" id="3.40.50.300">
    <property type="entry name" value="P-loop containing nucleotide triphosphate hydrolases"/>
    <property type="match status" value="1"/>
</dbReference>
<organism evidence="8 9">
    <name type="scientific">Triplophysa rosa</name>
    <name type="common">Cave loach</name>
    <dbReference type="NCBI Taxonomy" id="992332"/>
    <lineage>
        <taxon>Eukaryota</taxon>
        <taxon>Metazoa</taxon>
        <taxon>Chordata</taxon>
        <taxon>Craniata</taxon>
        <taxon>Vertebrata</taxon>
        <taxon>Euteleostomi</taxon>
        <taxon>Actinopterygii</taxon>
        <taxon>Neopterygii</taxon>
        <taxon>Teleostei</taxon>
        <taxon>Ostariophysi</taxon>
        <taxon>Cypriniformes</taxon>
        <taxon>Nemacheilidae</taxon>
        <taxon>Triplophysa</taxon>
    </lineage>
</organism>
<dbReference type="EMBL" id="JAFHDT010000024">
    <property type="protein sequence ID" value="KAI7791864.1"/>
    <property type="molecule type" value="Genomic_DNA"/>
</dbReference>
<dbReference type="PANTHER" id="PTHR10903">
    <property type="entry name" value="GTPASE, IMAP FAMILY MEMBER-RELATED"/>
    <property type="match status" value="1"/>
</dbReference>
<dbReference type="Pfam" id="PF04548">
    <property type="entry name" value="AIG1"/>
    <property type="match status" value="1"/>
</dbReference>
<dbReference type="InterPro" id="IPR006703">
    <property type="entry name" value="G_AIG1"/>
</dbReference>
<sequence>MEQILSFVLLGKKGAGKSASGNTILGRQAFISNKSSKSVTPDVVEESGMVDGQQVTIYDTPGFCDPEMSENDIQQMINEKVFQKCESGVCVFLLVIEADSFTADERETVKRIEKLLGENRLNQTWILITGGDKLNKENKTIKEFLDENKSLKELIQKYSQRYHVFDNENQRSSHQVRILLTKIIQKSLGLKAKTLELEEMKAEMKREKEKRKQREEVAERAKQERKEREQELKAIEEEHAVVFLVALLVLLLLVLLLVLQ</sequence>
<evidence type="ECO:0000256" key="6">
    <source>
        <dbReference type="SAM" id="Phobius"/>
    </source>
</evidence>
<dbReference type="AlphaFoldDB" id="A0A9W7T7D9"/>
<evidence type="ECO:0000256" key="1">
    <source>
        <dbReference type="ARBA" id="ARBA00008535"/>
    </source>
</evidence>
<name>A0A9W7T7D9_TRIRA</name>
<gene>
    <name evidence="8" type="ORF">IRJ41_011441</name>
</gene>
<feature type="region of interest" description="Disordered" evidence="5">
    <location>
        <begin position="205"/>
        <end position="224"/>
    </location>
</feature>
<evidence type="ECO:0000313" key="9">
    <source>
        <dbReference type="Proteomes" id="UP001059041"/>
    </source>
</evidence>
<dbReference type="InterPro" id="IPR045058">
    <property type="entry name" value="GIMA/IAN/Toc"/>
</dbReference>
<dbReference type="PANTHER" id="PTHR10903:SF170">
    <property type="entry name" value="GTPASE IMAP FAMILY MEMBER 7"/>
    <property type="match status" value="1"/>
</dbReference>
<proteinExistence type="inferred from homology"/>
<keyword evidence="9" id="KW-1185">Reference proteome</keyword>
<comment type="similarity">
    <text evidence="1">Belongs to the TRAFAC class TrmE-Era-EngA-EngB-Septin-like GTPase superfamily. AIG1/Toc34/Toc159-like paraseptin GTPase family. IAN subfamily.</text>
</comment>
<keyword evidence="6" id="KW-0472">Membrane</keyword>
<keyword evidence="4" id="KW-0175">Coiled coil</keyword>
<feature type="coiled-coil region" evidence="4">
    <location>
        <begin position="134"/>
        <end position="161"/>
    </location>
</feature>
<comment type="caution">
    <text evidence="8">The sequence shown here is derived from an EMBL/GenBank/DDBJ whole genome shotgun (WGS) entry which is preliminary data.</text>
</comment>